<dbReference type="InterPro" id="IPR054828">
    <property type="entry name" value="Vit_B12_bind_prot"/>
</dbReference>
<evidence type="ECO:0000313" key="4">
    <source>
        <dbReference type="EMBL" id="AMO69419.1"/>
    </source>
</evidence>
<feature type="domain" description="Fe/B12 periplasmic-binding" evidence="3">
    <location>
        <begin position="43"/>
        <end position="292"/>
    </location>
</feature>
<sequence>MVALKTTVAVILSALFAAGSALADICVQDDSGAEVCLSKPAQRIIALSPGATELIYAAGGGDQVIAAVSYCDYPEAAKALPRVGSYNRFDQEAILAQKPDLLIAWIEGNPAEQLAKLKSLGLTIYYTQLNDFDDVSSSLERLGKLAGSETQAKLAADKFRAGIAELEDRYSQSAPVTVFQQIWSNPLMTVNNEHIISEATRICGGMNVFGNLPNLSARIDNEAVLAADPEAIIAGGMGEENRDWLDEWLRFSGLTAVRRNNLFFIPPSTIQRPTPRLLEGTTLLCQHLETARGRR</sequence>
<organism evidence="4 5">
    <name type="scientific">Zhongshania aliphaticivorans</name>
    <dbReference type="NCBI Taxonomy" id="1470434"/>
    <lineage>
        <taxon>Bacteria</taxon>
        <taxon>Pseudomonadati</taxon>
        <taxon>Pseudomonadota</taxon>
        <taxon>Gammaproteobacteria</taxon>
        <taxon>Cellvibrionales</taxon>
        <taxon>Spongiibacteraceae</taxon>
        <taxon>Zhongshania</taxon>
    </lineage>
</organism>
<evidence type="ECO:0000313" key="5">
    <source>
        <dbReference type="Proteomes" id="UP000074119"/>
    </source>
</evidence>
<dbReference type="Gene3D" id="3.40.50.1980">
    <property type="entry name" value="Nitrogenase molybdenum iron protein domain"/>
    <property type="match status" value="2"/>
</dbReference>
<dbReference type="CDD" id="cd01144">
    <property type="entry name" value="BtuF"/>
    <property type="match status" value="1"/>
</dbReference>
<dbReference type="Proteomes" id="UP000074119">
    <property type="component" value="Chromosome"/>
</dbReference>
<dbReference type="InterPro" id="IPR002491">
    <property type="entry name" value="ABC_transptr_periplasmic_BD"/>
</dbReference>
<keyword evidence="1 2" id="KW-0732">Signal</keyword>
<protein>
    <submittedName>
        <fullName evidence="4">Cobalamin-binding protein</fullName>
    </submittedName>
</protein>
<evidence type="ECO:0000256" key="2">
    <source>
        <dbReference type="SAM" id="SignalP"/>
    </source>
</evidence>
<dbReference type="AlphaFoldDB" id="A0A127M851"/>
<name>A0A127M851_9GAMM</name>
<dbReference type="STRING" id="1470434.AZF00_14395"/>
<dbReference type="PROSITE" id="PS50983">
    <property type="entry name" value="FE_B12_PBP"/>
    <property type="match status" value="1"/>
</dbReference>
<dbReference type="Pfam" id="PF01497">
    <property type="entry name" value="Peripla_BP_2"/>
    <property type="match status" value="1"/>
</dbReference>
<reference evidence="4 5" key="1">
    <citation type="submission" date="2015-12" db="EMBL/GenBank/DDBJ databases">
        <authorList>
            <person name="Shamseldin A."/>
            <person name="Moawad H."/>
            <person name="Abd El-Rahim W.M."/>
            <person name="Sadowsky M.J."/>
        </authorList>
    </citation>
    <scope>NUCLEOTIDE SEQUENCE [LARGE SCALE GENOMIC DNA]</scope>
    <source>
        <strain evidence="4 5">SM2</strain>
    </source>
</reference>
<accession>A0A127M851</accession>
<evidence type="ECO:0000259" key="3">
    <source>
        <dbReference type="PROSITE" id="PS50983"/>
    </source>
</evidence>
<feature type="signal peptide" evidence="2">
    <location>
        <begin position="1"/>
        <end position="23"/>
    </location>
</feature>
<dbReference type="EMBL" id="CP014544">
    <property type="protein sequence ID" value="AMO69419.1"/>
    <property type="molecule type" value="Genomic_DNA"/>
</dbReference>
<dbReference type="SUPFAM" id="SSF53807">
    <property type="entry name" value="Helical backbone' metal receptor"/>
    <property type="match status" value="1"/>
</dbReference>
<dbReference type="KEGG" id="zal:AZF00_14395"/>
<proteinExistence type="predicted"/>
<dbReference type="PANTHER" id="PTHR30535">
    <property type="entry name" value="VITAMIN B12-BINDING PROTEIN"/>
    <property type="match status" value="1"/>
</dbReference>
<feature type="chain" id="PRO_5007275146" evidence="2">
    <location>
        <begin position="24"/>
        <end position="295"/>
    </location>
</feature>
<dbReference type="RefSeq" id="WP_008251528.1">
    <property type="nucleotide sequence ID" value="NZ_CP014544.1"/>
</dbReference>
<evidence type="ECO:0000256" key="1">
    <source>
        <dbReference type="ARBA" id="ARBA00022729"/>
    </source>
</evidence>
<dbReference type="GO" id="GO:0071281">
    <property type="term" value="P:cellular response to iron ion"/>
    <property type="evidence" value="ECO:0007669"/>
    <property type="project" value="TreeGrafter"/>
</dbReference>
<dbReference type="NCBIfam" id="NF038402">
    <property type="entry name" value="TroA_like"/>
    <property type="match status" value="1"/>
</dbReference>
<dbReference type="PANTHER" id="PTHR30535:SF34">
    <property type="entry name" value="MOLYBDATE-BINDING PROTEIN MOLA"/>
    <property type="match status" value="1"/>
</dbReference>
<dbReference type="InterPro" id="IPR050902">
    <property type="entry name" value="ABC_Transporter_SBP"/>
</dbReference>
<gene>
    <name evidence="4" type="ORF">AZF00_14395</name>
</gene>